<proteinExistence type="evidence at transcript level"/>
<name>A0A4D6QIT5_9VIRU</name>
<evidence type="ECO:0000313" key="1">
    <source>
        <dbReference type="EMBL" id="QCF47523.1"/>
    </source>
</evidence>
<reference evidence="1" key="2">
    <citation type="submission" date="2019-03" db="EMBL/GenBank/DDBJ databases">
        <authorList>
            <person name="Pagowski V."/>
            <person name="Mordecai G."/>
            <person name="Miller K."/>
            <person name="Schulze A."/>
            <person name="Kaukinen K."/>
            <person name="Ming T."/>
            <person name="Teffer A."/>
            <person name="Tabata A."/>
            <person name="Suttle C."/>
        </authorList>
    </citation>
    <scope>NUCLEOTIDE SEQUENCE</scope>
    <source>
        <strain evidence="1">SEQ_81_3</strain>
    </source>
</reference>
<sequence>MDELSQSDNIDIDKANVSISEEGTTLRIFYNKRWYTSTKSKLQAFKSNWADKSTTFGATFAQAVRNELGVPGDEKEDLEFLTDFYEEFLDKTKTYFFLLRSTEGERIVCDVLPQAKAIHICTQKNYINDFDSKINIGVGVFSHTFYVPNNLDNIRSVLDDLSYKNNQGVVIEYNNNFYKILLPRYQELADIRGSIASLRFCYLVLRPPSCYKERHLFVELYGREQEIDDLETFIFDMCLKLHTMYLAKYVFKHDTKLNGILSKALFVIHRRFIDDKIPTTAGKINDILTEYPKIVNNLLKVFWYKSKF</sequence>
<accession>A0A4D6QIT5</accession>
<dbReference type="EMBL" id="MK638757">
    <property type="protein sequence ID" value="QCF47523.1"/>
    <property type="molecule type" value="mRNA"/>
</dbReference>
<protein>
    <submittedName>
        <fullName evidence="1">Putative immediate early ICP-46</fullName>
    </submittedName>
</protein>
<organism evidence="1">
    <name type="scientific">Erythrocytic necrosis virus</name>
    <dbReference type="NCBI Taxonomy" id="1543320"/>
    <lineage>
        <taxon>Viruses</taxon>
        <taxon>Varidnaviria</taxon>
        <taxon>Bamfordvirae</taxon>
        <taxon>Nucleocytoviricota</taxon>
        <taxon>Megaviricetes</taxon>
        <taxon>Pimascovirales</taxon>
        <taxon>Pimascovirales incertae sedis</taxon>
        <taxon>Iridoviridae</taxon>
    </lineage>
</organism>
<reference evidence="1" key="1">
    <citation type="journal article" date="2019" name="Viruses">
        <title>Distribution and Phylogeny of Erythrocytic Necrosis Virus (ENV) in Salmon Suggests Marine Origin.</title>
        <authorList>
            <person name="Pagowski V.A."/>
            <person name="Mordecai G.J."/>
            <person name="Miller K.M."/>
            <person name="Schulze A.D."/>
            <person name="Kaukinen K.H."/>
            <person name="Ming T.J."/>
            <person name="Li S."/>
            <person name="Teffer A.K."/>
            <person name="Tabata A."/>
            <person name="Suttle C.A."/>
        </authorList>
    </citation>
    <scope>NUCLEOTIDE SEQUENCE</scope>
    <source>
        <strain evidence="1">SEQ_81_3</strain>
    </source>
</reference>